<dbReference type="InterPro" id="IPR020904">
    <property type="entry name" value="Sc_DH/Rdtase_CS"/>
</dbReference>
<dbReference type="PRINTS" id="PR00080">
    <property type="entry name" value="SDRFAMILY"/>
</dbReference>
<dbReference type="InterPro" id="IPR036291">
    <property type="entry name" value="NAD(P)-bd_dom_sf"/>
</dbReference>
<reference evidence="5 6" key="1">
    <citation type="journal article" date="2016" name="Nat. Commun.">
        <title>Thousands of microbial genomes shed light on interconnected biogeochemical processes in an aquifer system.</title>
        <authorList>
            <person name="Anantharaman K."/>
            <person name="Brown C.T."/>
            <person name="Hug L.A."/>
            <person name="Sharon I."/>
            <person name="Castelle C.J."/>
            <person name="Probst A.J."/>
            <person name="Thomas B.C."/>
            <person name="Singh A."/>
            <person name="Wilkins M.J."/>
            <person name="Karaoz U."/>
            <person name="Brodie E.L."/>
            <person name="Williams K.H."/>
            <person name="Hubbard S.S."/>
            <person name="Banfield J.F."/>
        </authorList>
    </citation>
    <scope>NUCLEOTIDE SEQUENCE [LARGE SCALE GENOMIC DNA]</scope>
</reference>
<gene>
    <name evidence="5" type="ORF">A2430_02900</name>
</gene>
<evidence type="ECO:0000313" key="5">
    <source>
        <dbReference type="EMBL" id="OGZ03350.1"/>
    </source>
</evidence>
<dbReference type="SUPFAM" id="SSF51735">
    <property type="entry name" value="NAD(P)-binding Rossmann-fold domains"/>
    <property type="match status" value="1"/>
</dbReference>
<dbReference type="AlphaFoldDB" id="A0A1G2CRH1"/>
<protein>
    <recommendedName>
        <fullName evidence="7">Short-chain dehydrogenase</fullName>
    </recommendedName>
</protein>
<evidence type="ECO:0000313" key="6">
    <source>
        <dbReference type="Proteomes" id="UP000177246"/>
    </source>
</evidence>
<accession>A0A1G2CRH1</accession>
<dbReference type="PANTHER" id="PTHR43391:SF14">
    <property type="entry name" value="DEHYDROGENASE_REDUCTASE SDR FAMILY PROTEIN 7-LIKE"/>
    <property type="match status" value="1"/>
</dbReference>
<evidence type="ECO:0000256" key="3">
    <source>
        <dbReference type="ARBA" id="ARBA00023002"/>
    </source>
</evidence>
<name>A0A1G2CRH1_9BACT</name>
<dbReference type="Proteomes" id="UP000177246">
    <property type="component" value="Unassembled WGS sequence"/>
</dbReference>
<dbReference type="EMBL" id="MHLF01000021">
    <property type="protein sequence ID" value="OGZ03350.1"/>
    <property type="molecule type" value="Genomic_DNA"/>
</dbReference>
<comment type="caution">
    <text evidence="5">The sequence shown here is derived from an EMBL/GenBank/DDBJ whole genome shotgun (WGS) entry which is preliminary data.</text>
</comment>
<evidence type="ECO:0000256" key="1">
    <source>
        <dbReference type="ARBA" id="ARBA00006484"/>
    </source>
</evidence>
<proteinExistence type="inferred from homology"/>
<evidence type="ECO:0000256" key="2">
    <source>
        <dbReference type="ARBA" id="ARBA00022857"/>
    </source>
</evidence>
<sequence>MDLKNKIIVITGAASGLGLELVKLFSKEEAKIVASDLNEEKLKNLPPPAASLSFPADVSKEDEIKNLAAKTFSEFGKIDIWINNAGIWLPYSRVSDLDMSRVRRMFDVNVFGTIYGCRSALSVMEKQNFGTILNIISISALEPHLESASYGASKRAVDGFTKGLRLEVETYEGNAIKILSVYPGGIKTALFDEQKPDNYKDYLEPFFVAEKIISNLKLENPKEELVITS</sequence>
<comment type="similarity">
    <text evidence="1 4">Belongs to the short-chain dehydrogenases/reductases (SDR) family.</text>
</comment>
<dbReference type="GO" id="GO:0016491">
    <property type="term" value="F:oxidoreductase activity"/>
    <property type="evidence" value="ECO:0007669"/>
    <property type="project" value="UniProtKB-KW"/>
</dbReference>
<dbReference type="PRINTS" id="PR00081">
    <property type="entry name" value="GDHRDH"/>
</dbReference>
<evidence type="ECO:0008006" key="7">
    <source>
        <dbReference type="Google" id="ProtNLM"/>
    </source>
</evidence>
<dbReference type="CDD" id="cd05233">
    <property type="entry name" value="SDR_c"/>
    <property type="match status" value="1"/>
</dbReference>
<keyword evidence="3" id="KW-0560">Oxidoreductase</keyword>
<evidence type="ECO:0000256" key="4">
    <source>
        <dbReference type="RuleBase" id="RU000363"/>
    </source>
</evidence>
<dbReference type="PANTHER" id="PTHR43391">
    <property type="entry name" value="RETINOL DEHYDROGENASE-RELATED"/>
    <property type="match status" value="1"/>
</dbReference>
<keyword evidence="2" id="KW-0521">NADP</keyword>
<dbReference type="Gene3D" id="3.40.50.720">
    <property type="entry name" value="NAD(P)-binding Rossmann-like Domain"/>
    <property type="match status" value="1"/>
</dbReference>
<dbReference type="PROSITE" id="PS00061">
    <property type="entry name" value="ADH_SHORT"/>
    <property type="match status" value="1"/>
</dbReference>
<dbReference type="Pfam" id="PF00106">
    <property type="entry name" value="adh_short"/>
    <property type="match status" value="1"/>
</dbReference>
<organism evidence="5 6">
    <name type="scientific">Candidatus Liptonbacteria bacterium RIFOXYC1_FULL_36_8</name>
    <dbReference type="NCBI Taxonomy" id="1798655"/>
    <lineage>
        <taxon>Bacteria</taxon>
        <taxon>Candidatus Liptoniibacteriota</taxon>
    </lineage>
</organism>
<dbReference type="InterPro" id="IPR002347">
    <property type="entry name" value="SDR_fam"/>
</dbReference>